<feature type="domain" description="Replication protein A 70 kDa DNA-binding subunit B/D first OB fold" evidence="1">
    <location>
        <begin position="108"/>
        <end position="191"/>
    </location>
</feature>
<accession>A0AAP0F2Q3</accession>
<dbReference type="EMBL" id="JBBNAE010000008">
    <property type="protein sequence ID" value="KAK9102757.1"/>
    <property type="molecule type" value="Genomic_DNA"/>
</dbReference>
<protein>
    <recommendedName>
        <fullName evidence="1">Replication protein A 70 kDa DNA-binding subunit B/D first OB fold domain-containing protein</fullName>
    </recommendedName>
</protein>
<dbReference type="Pfam" id="PF02721">
    <property type="entry name" value="DUF223"/>
    <property type="match status" value="1"/>
</dbReference>
<dbReference type="Gene3D" id="2.40.50.140">
    <property type="entry name" value="Nucleic acid-binding proteins"/>
    <property type="match status" value="1"/>
</dbReference>
<evidence type="ECO:0000313" key="2">
    <source>
        <dbReference type="EMBL" id="KAK9102757.1"/>
    </source>
</evidence>
<organism evidence="2 3">
    <name type="scientific">Stephania japonica</name>
    <dbReference type="NCBI Taxonomy" id="461633"/>
    <lineage>
        <taxon>Eukaryota</taxon>
        <taxon>Viridiplantae</taxon>
        <taxon>Streptophyta</taxon>
        <taxon>Embryophyta</taxon>
        <taxon>Tracheophyta</taxon>
        <taxon>Spermatophyta</taxon>
        <taxon>Magnoliopsida</taxon>
        <taxon>Ranunculales</taxon>
        <taxon>Menispermaceae</taxon>
        <taxon>Menispermoideae</taxon>
        <taxon>Cissampelideae</taxon>
        <taxon>Stephania</taxon>
    </lineage>
</organism>
<dbReference type="AlphaFoldDB" id="A0AAP0F2Q3"/>
<evidence type="ECO:0000313" key="3">
    <source>
        <dbReference type="Proteomes" id="UP001417504"/>
    </source>
</evidence>
<gene>
    <name evidence="2" type="ORF">Sjap_020011</name>
</gene>
<dbReference type="InterPro" id="IPR012340">
    <property type="entry name" value="NA-bd_OB-fold"/>
</dbReference>
<evidence type="ECO:0000259" key="1">
    <source>
        <dbReference type="Pfam" id="PF02721"/>
    </source>
</evidence>
<dbReference type="CDD" id="cd04480">
    <property type="entry name" value="RPA1_DBD_A_like"/>
    <property type="match status" value="1"/>
</dbReference>
<keyword evidence="3" id="KW-1185">Reference proteome</keyword>
<dbReference type="InterPro" id="IPR003871">
    <property type="entry name" value="RFA1B/D_OB_1st"/>
</dbReference>
<sequence>MSWLGGSVLGQGWSEVALRQSYWLEMTPPMCSSNEVGGEAYWRDPDIQRSRAVGGAVRRSSQSVTRAVTFCLGPVANAVRTCSSRFPWRCQWGLKMWDVGSVNDVKQVSRIWDAINMKSNEFISLDMVLVDEKENVICASIWKNHVKKIKPLLSEGGIYAIKNFKVSVIYGEFHPVKNEHRIFFKFMTIVKRLDGGVVKILMHGF</sequence>
<reference evidence="2 3" key="1">
    <citation type="submission" date="2024-01" db="EMBL/GenBank/DDBJ databases">
        <title>Genome assemblies of Stephania.</title>
        <authorList>
            <person name="Yang L."/>
        </authorList>
    </citation>
    <scope>NUCLEOTIDE SEQUENCE [LARGE SCALE GENOMIC DNA]</scope>
    <source>
        <strain evidence="2">QJT</strain>
        <tissue evidence="2">Leaf</tissue>
    </source>
</reference>
<name>A0AAP0F2Q3_9MAGN</name>
<dbReference type="PANTHER" id="PTHR47165">
    <property type="entry name" value="OS03G0429900 PROTEIN"/>
    <property type="match status" value="1"/>
</dbReference>
<dbReference type="PANTHER" id="PTHR47165:SF4">
    <property type="entry name" value="OS03G0429900 PROTEIN"/>
    <property type="match status" value="1"/>
</dbReference>
<proteinExistence type="predicted"/>
<comment type="caution">
    <text evidence="2">The sequence shown here is derived from an EMBL/GenBank/DDBJ whole genome shotgun (WGS) entry which is preliminary data.</text>
</comment>
<dbReference type="Proteomes" id="UP001417504">
    <property type="component" value="Unassembled WGS sequence"/>
</dbReference>
<dbReference type="SUPFAM" id="SSF50249">
    <property type="entry name" value="Nucleic acid-binding proteins"/>
    <property type="match status" value="1"/>
</dbReference>